<proteinExistence type="predicted"/>
<dbReference type="AlphaFoldDB" id="A0A498KQ48"/>
<reference evidence="1 2" key="1">
    <citation type="submission" date="2018-10" db="EMBL/GenBank/DDBJ databases">
        <title>A high-quality apple genome assembly.</title>
        <authorList>
            <person name="Hu J."/>
        </authorList>
    </citation>
    <scope>NUCLEOTIDE SEQUENCE [LARGE SCALE GENOMIC DNA]</scope>
    <source>
        <strain evidence="2">cv. HFTH1</strain>
        <tissue evidence="1">Young leaf</tissue>
    </source>
</reference>
<accession>A0A498KQ48</accession>
<sequence>MESTGCASISNLNFIRNRIHNCFDRRDQSETRWVPFESTTRGGRDRSSVFCESGGASVVTSFAALLMMI</sequence>
<evidence type="ECO:0000313" key="2">
    <source>
        <dbReference type="Proteomes" id="UP000290289"/>
    </source>
</evidence>
<keyword evidence="2" id="KW-1185">Reference proteome</keyword>
<dbReference type="EMBL" id="RDQH01000248">
    <property type="protein sequence ID" value="RXI09666.1"/>
    <property type="molecule type" value="Genomic_DNA"/>
</dbReference>
<comment type="caution">
    <text evidence="1">The sequence shown here is derived from an EMBL/GenBank/DDBJ whole genome shotgun (WGS) entry which is preliminary data.</text>
</comment>
<organism evidence="1 2">
    <name type="scientific">Malus domestica</name>
    <name type="common">Apple</name>
    <name type="synonym">Pyrus malus</name>
    <dbReference type="NCBI Taxonomy" id="3750"/>
    <lineage>
        <taxon>Eukaryota</taxon>
        <taxon>Viridiplantae</taxon>
        <taxon>Streptophyta</taxon>
        <taxon>Embryophyta</taxon>
        <taxon>Tracheophyta</taxon>
        <taxon>Spermatophyta</taxon>
        <taxon>Magnoliopsida</taxon>
        <taxon>eudicotyledons</taxon>
        <taxon>Gunneridae</taxon>
        <taxon>Pentapetalae</taxon>
        <taxon>rosids</taxon>
        <taxon>fabids</taxon>
        <taxon>Rosales</taxon>
        <taxon>Rosaceae</taxon>
        <taxon>Amygdaloideae</taxon>
        <taxon>Maleae</taxon>
        <taxon>Malus</taxon>
    </lineage>
</organism>
<name>A0A498KQ48_MALDO</name>
<protein>
    <submittedName>
        <fullName evidence="1">Uncharacterized protein</fullName>
    </submittedName>
</protein>
<gene>
    <name evidence="1" type="ORF">DVH24_033623</name>
</gene>
<dbReference type="Proteomes" id="UP000290289">
    <property type="component" value="Unassembled WGS sequence"/>
</dbReference>
<evidence type="ECO:0000313" key="1">
    <source>
        <dbReference type="EMBL" id="RXI09666.1"/>
    </source>
</evidence>